<proteinExistence type="predicted"/>
<dbReference type="AlphaFoldDB" id="A0A7S3X8D1"/>
<keyword evidence="1" id="KW-0812">Transmembrane</keyword>
<evidence type="ECO:0000256" key="2">
    <source>
        <dbReference type="SAM" id="SignalP"/>
    </source>
</evidence>
<protein>
    <submittedName>
        <fullName evidence="3">Uncharacterized protein</fullName>
    </submittedName>
</protein>
<keyword evidence="1" id="KW-1133">Transmembrane helix</keyword>
<feature type="chain" id="PRO_5031208874" evidence="2">
    <location>
        <begin position="19"/>
        <end position="140"/>
    </location>
</feature>
<sequence>MARLSLVVFCTFAAGCSALSTSDAKRLTAAQTPTAQLEVPEAHSSVAAGVRRSLFEMPTAQSMTSFFGGNKGPLSSDPEVQKFNDYFNTLSPLLYWTYLGLFIAIWCGTCCIVTASTWCCLVALCPSELVMSCKLCGGAC</sequence>
<feature type="transmembrane region" description="Helical" evidence="1">
    <location>
        <begin position="95"/>
        <end position="124"/>
    </location>
</feature>
<accession>A0A7S3X8D1</accession>
<feature type="signal peptide" evidence="2">
    <location>
        <begin position="1"/>
        <end position="18"/>
    </location>
</feature>
<evidence type="ECO:0000313" key="3">
    <source>
        <dbReference type="EMBL" id="CAE0598585.1"/>
    </source>
</evidence>
<keyword evidence="2" id="KW-0732">Signal</keyword>
<dbReference type="PROSITE" id="PS51257">
    <property type="entry name" value="PROKAR_LIPOPROTEIN"/>
    <property type="match status" value="1"/>
</dbReference>
<keyword evidence="1" id="KW-0472">Membrane</keyword>
<evidence type="ECO:0000256" key="1">
    <source>
        <dbReference type="SAM" id="Phobius"/>
    </source>
</evidence>
<dbReference type="EMBL" id="HBIR01060247">
    <property type="protein sequence ID" value="CAE0598585.1"/>
    <property type="molecule type" value="Transcribed_RNA"/>
</dbReference>
<gene>
    <name evidence="3" type="ORF">EHUX00137_LOCUS46817</name>
</gene>
<organism evidence="3">
    <name type="scientific">Emiliania huxleyi</name>
    <name type="common">Coccolithophore</name>
    <name type="synonym">Pontosphaera huxleyi</name>
    <dbReference type="NCBI Taxonomy" id="2903"/>
    <lineage>
        <taxon>Eukaryota</taxon>
        <taxon>Haptista</taxon>
        <taxon>Haptophyta</taxon>
        <taxon>Prymnesiophyceae</taxon>
        <taxon>Isochrysidales</taxon>
        <taxon>Noelaerhabdaceae</taxon>
        <taxon>Emiliania</taxon>
    </lineage>
</organism>
<name>A0A7S3X8D1_EMIHU</name>
<reference evidence="3" key="1">
    <citation type="submission" date="2021-01" db="EMBL/GenBank/DDBJ databases">
        <authorList>
            <person name="Corre E."/>
            <person name="Pelletier E."/>
            <person name="Niang G."/>
            <person name="Scheremetjew M."/>
            <person name="Finn R."/>
            <person name="Kale V."/>
            <person name="Holt S."/>
            <person name="Cochrane G."/>
            <person name="Meng A."/>
            <person name="Brown T."/>
            <person name="Cohen L."/>
        </authorList>
    </citation>
    <scope>NUCLEOTIDE SEQUENCE</scope>
    <source>
        <strain evidence="3">379</strain>
    </source>
</reference>